<sequence>MTFASDERARLADLLIEKGPHAPTLCEGWSTRDMAAHLWLREHRPDAMAGMFVKPLQGHLDSLTARAKGRDYAELVREWADGAPALNPMRLVDAQVNAAEHFVHLEDVRRGEAAQGGAVPGPRELSEADQEELYRLVRRMAPLMLRRSEAPVVLQVPGRAPVVVSRGAVASRPPVTVSGEAGELLLWAYGREAVHVTVDGDLDSVKRTSI</sequence>
<dbReference type="InterPro" id="IPR017519">
    <property type="entry name" value="CHP03085"/>
</dbReference>
<dbReference type="RefSeq" id="WP_135027917.1">
    <property type="nucleotide sequence ID" value="NZ_BMLA01000001.1"/>
</dbReference>
<reference evidence="1 2" key="1">
    <citation type="submission" date="2020-08" db="EMBL/GenBank/DDBJ databases">
        <title>Sequencing the genomes of 1000 actinobacteria strains.</title>
        <authorList>
            <person name="Klenk H.-P."/>
        </authorList>
    </citation>
    <scope>NUCLEOTIDE SEQUENCE [LARGE SCALE GENOMIC DNA]</scope>
    <source>
        <strain evidence="1 2">DSM 19079</strain>
    </source>
</reference>
<dbReference type="EMBL" id="JACHMC010000001">
    <property type="protein sequence ID" value="MBB4882853.1"/>
    <property type="molecule type" value="Genomic_DNA"/>
</dbReference>
<name>A0A4Y8X4D3_9MICC</name>
<dbReference type="InterPro" id="IPR034660">
    <property type="entry name" value="DinB/YfiT-like"/>
</dbReference>
<comment type="caution">
    <text evidence="1">The sequence shown here is derived from an EMBL/GenBank/DDBJ whole genome shotgun (WGS) entry which is preliminary data.</text>
</comment>
<dbReference type="Proteomes" id="UP000560081">
    <property type="component" value="Unassembled WGS sequence"/>
</dbReference>
<evidence type="ECO:0000313" key="1">
    <source>
        <dbReference type="EMBL" id="MBB4882853.1"/>
    </source>
</evidence>
<gene>
    <name evidence="1" type="ORF">BJ976_001204</name>
</gene>
<dbReference type="InterPro" id="IPR017517">
    <property type="entry name" value="Maleyloyr_isom"/>
</dbReference>
<protein>
    <submittedName>
        <fullName evidence="1">Uncharacterized protein (TIGR03085 family)</fullName>
    </submittedName>
</protein>
<dbReference type="NCBIfam" id="TIGR03083">
    <property type="entry name" value="maleylpyruvate isomerase family mycothiol-dependent enzyme"/>
    <property type="match status" value="1"/>
</dbReference>
<dbReference type="AlphaFoldDB" id="A0A4Y8X4D3"/>
<dbReference type="OrthoDB" id="3268903at2"/>
<evidence type="ECO:0000313" key="2">
    <source>
        <dbReference type="Proteomes" id="UP000560081"/>
    </source>
</evidence>
<dbReference type="NCBIfam" id="TIGR03085">
    <property type="entry name" value="TIGR03085 family metal-binding protein"/>
    <property type="match status" value="1"/>
</dbReference>
<proteinExistence type="predicted"/>
<accession>A0A4Y8X4D3</accession>
<keyword evidence="2" id="KW-1185">Reference proteome</keyword>
<organism evidence="1 2">
    <name type="scientific">Micrococcus flavus</name>
    <dbReference type="NCBI Taxonomy" id="384602"/>
    <lineage>
        <taxon>Bacteria</taxon>
        <taxon>Bacillati</taxon>
        <taxon>Actinomycetota</taxon>
        <taxon>Actinomycetes</taxon>
        <taxon>Micrococcales</taxon>
        <taxon>Micrococcaceae</taxon>
        <taxon>Micrococcus</taxon>
    </lineage>
</organism>
<dbReference type="SUPFAM" id="SSF109854">
    <property type="entry name" value="DinB/YfiT-like putative metalloenzymes"/>
    <property type="match status" value="1"/>
</dbReference>